<gene>
    <name evidence="2" type="ORF">EXIGLDRAFT_735899</name>
</gene>
<dbReference type="InterPro" id="IPR000529">
    <property type="entry name" value="Ribosomal_bS6"/>
</dbReference>
<protein>
    <recommendedName>
        <fullName evidence="4">Ribosomal protein S6</fullName>
    </recommendedName>
</protein>
<dbReference type="InterPro" id="IPR035980">
    <property type="entry name" value="Ribosomal_bS6_sf"/>
</dbReference>
<dbReference type="GO" id="GO:0006412">
    <property type="term" value="P:translation"/>
    <property type="evidence" value="ECO:0007669"/>
    <property type="project" value="InterPro"/>
</dbReference>
<dbReference type="PANTHER" id="PTHR21011:SF1">
    <property type="entry name" value="SMALL RIBOSOMAL SUBUNIT PROTEIN BS6M"/>
    <property type="match status" value="1"/>
</dbReference>
<dbReference type="PANTHER" id="PTHR21011">
    <property type="entry name" value="MITOCHONDRIAL 28S RIBOSOMAL PROTEIN S6"/>
    <property type="match status" value="1"/>
</dbReference>
<name>A0A165JNV5_EXIGL</name>
<sequence>MVLYQLMCITAHYREYQHIRGLVRKTAEHVLDNGGVVRHIRWDGTRSLPYKRVIDGHAHFLGDYWSMYFDASPFLMHRIDRELGKDPRVLKRGVVKIGSRLQDIVDFNPKTISQTAEIRVPIHAADKPRRQQQNTQ</sequence>
<evidence type="ECO:0000313" key="3">
    <source>
        <dbReference type="Proteomes" id="UP000077266"/>
    </source>
</evidence>
<dbReference type="STRING" id="1314781.A0A165JNV5"/>
<accession>A0A165JNV5</accession>
<dbReference type="AlphaFoldDB" id="A0A165JNV5"/>
<dbReference type="OrthoDB" id="10259681at2759"/>
<evidence type="ECO:0000256" key="1">
    <source>
        <dbReference type="ARBA" id="ARBA00009512"/>
    </source>
</evidence>
<dbReference type="InParanoid" id="A0A165JNV5"/>
<dbReference type="SUPFAM" id="SSF54995">
    <property type="entry name" value="Ribosomal protein S6"/>
    <property type="match status" value="1"/>
</dbReference>
<comment type="similarity">
    <text evidence="1">Belongs to the bacterial ribosomal protein bS6 family.</text>
</comment>
<dbReference type="InterPro" id="IPR014717">
    <property type="entry name" value="Transl_elong_EF1B/ribsomal_bS6"/>
</dbReference>
<dbReference type="Proteomes" id="UP000077266">
    <property type="component" value="Unassembled WGS sequence"/>
</dbReference>
<dbReference type="Gene3D" id="3.30.70.60">
    <property type="match status" value="1"/>
</dbReference>
<dbReference type="Pfam" id="PF01250">
    <property type="entry name" value="Ribosomal_S6"/>
    <property type="match status" value="1"/>
</dbReference>
<keyword evidence="3" id="KW-1185">Reference proteome</keyword>
<dbReference type="GO" id="GO:0005763">
    <property type="term" value="C:mitochondrial small ribosomal subunit"/>
    <property type="evidence" value="ECO:0007669"/>
    <property type="project" value="TreeGrafter"/>
</dbReference>
<evidence type="ECO:0008006" key="4">
    <source>
        <dbReference type="Google" id="ProtNLM"/>
    </source>
</evidence>
<proteinExistence type="inferred from homology"/>
<dbReference type="EMBL" id="KV425962">
    <property type="protein sequence ID" value="KZV95117.1"/>
    <property type="molecule type" value="Genomic_DNA"/>
</dbReference>
<evidence type="ECO:0000313" key="2">
    <source>
        <dbReference type="EMBL" id="KZV95117.1"/>
    </source>
</evidence>
<dbReference type="GO" id="GO:0003735">
    <property type="term" value="F:structural constituent of ribosome"/>
    <property type="evidence" value="ECO:0007669"/>
    <property type="project" value="InterPro"/>
</dbReference>
<dbReference type="FunCoup" id="A0A165JNV5">
    <property type="interactions" value="129"/>
</dbReference>
<organism evidence="2 3">
    <name type="scientific">Exidia glandulosa HHB12029</name>
    <dbReference type="NCBI Taxonomy" id="1314781"/>
    <lineage>
        <taxon>Eukaryota</taxon>
        <taxon>Fungi</taxon>
        <taxon>Dikarya</taxon>
        <taxon>Basidiomycota</taxon>
        <taxon>Agaricomycotina</taxon>
        <taxon>Agaricomycetes</taxon>
        <taxon>Auriculariales</taxon>
        <taxon>Exidiaceae</taxon>
        <taxon>Exidia</taxon>
    </lineage>
</organism>
<dbReference type="CDD" id="cd15465">
    <property type="entry name" value="bS6_mito"/>
    <property type="match status" value="1"/>
</dbReference>
<reference evidence="2 3" key="1">
    <citation type="journal article" date="2016" name="Mol. Biol. Evol.">
        <title>Comparative Genomics of Early-Diverging Mushroom-Forming Fungi Provides Insights into the Origins of Lignocellulose Decay Capabilities.</title>
        <authorList>
            <person name="Nagy L.G."/>
            <person name="Riley R."/>
            <person name="Tritt A."/>
            <person name="Adam C."/>
            <person name="Daum C."/>
            <person name="Floudas D."/>
            <person name="Sun H."/>
            <person name="Yadav J.S."/>
            <person name="Pangilinan J."/>
            <person name="Larsson K.H."/>
            <person name="Matsuura K."/>
            <person name="Barry K."/>
            <person name="Labutti K."/>
            <person name="Kuo R."/>
            <person name="Ohm R.A."/>
            <person name="Bhattacharya S.S."/>
            <person name="Shirouzu T."/>
            <person name="Yoshinaga Y."/>
            <person name="Martin F.M."/>
            <person name="Grigoriev I.V."/>
            <person name="Hibbett D.S."/>
        </authorList>
    </citation>
    <scope>NUCLEOTIDE SEQUENCE [LARGE SCALE GENOMIC DNA]</scope>
    <source>
        <strain evidence="2 3">HHB12029</strain>
    </source>
</reference>
<dbReference type="GO" id="GO:0070181">
    <property type="term" value="F:small ribosomal subunit rRNA binding"/>
    <property type="evidence" value="ECO:0007669"/>
    <property type="project" value="TreeGrafter"/>
</dbReference>